<dbReference type="PANTHER" id="PTHR10587">
    <property type="entry name" value="GLYCOSYL TRANSFERASE-RELATED"/>
    <property type="match status" value="1"/>
</dbReference>
<reference evidence="5 6" key="1">
    <citation type="submission" date="2019-12" db="EMBL/GenBank/DDBJ databases">
        <title>Defluviitalea raffinosedens, isolated from a biogas fermenter, genome sequencing and characterization.</title>
        <authorList>
            <person name="Rettenmaier R."/>
            <person name="Schneider M."/>
            <person name="Neuhaus K."/>
            <person name="Liebl W."/>
            <person name="Zverlov V."/>
        </authorList>
    </citation>
    <scope>NUCLEOTIDE SEQUENCE [LARGE SCALE GENOMIC DNA]</scope>
    <source>
        <strain evidence="5 6">249c-K6</strain>
    </source>
</reference>
<dbReference type="AlphaFoldDB" id="A0A7C8LHC8"/>
<dbReference type="InterPro" id="IPR002509">
    <property type="entry name" value="NODB_dom"/>
</dbReference>
<evidence type="ECO:0000256" key="3">
    <source>
        <dbReference type="SAM" id="MobiDB-lite"/>
    </source>
</evidence>
<name>A0A7C8LHC8_9FIRM</name>
<dbReference type="SUPFAM" id="SSF88713">
    <property type="entry name" value="Glycoside hydrolase/deacetylase"/>
    <property type="match status" value="1"/>
</dbReference>
<dbReference type="GO" id="GO:0016810">
    <property type="term" value="F:hydrolase activity, acting on carbon-nitrogen (but not peptide) bonds"/>
    <property type="evidence" value="ECO:0007669"/>
    <property type="project" value="InterPro"/>
</dbReference>
<dbReference type="EMBL" id="WSLF01000004">
    <property type="protein sequence ID" value="KAE9634956.1"/>
    <property type="molecule type" value="Genomic_DNA"/>
</dbReference>
<evidence type="ECO:0000256" key="2">
    <source>
        <dbReference type="ARBA" id="ARBA00022801"/>
    </source>
</evidence>
<dbReference type="PANTHER" id="PTHR10587:SF133">
    <property type="entry name" value="CHITIN DEACETYLASE 1-RELATED"/>
    <property type="match status" value="1"/>
</dbReference>
<dbReference type="InterPro" id="IPR011330">
    <property type="entry name" value="Glyco_hydro/deAcase_b/a-brl"/>
</dbReference>
<feature type="compositionally biased region" description="Basic and acidic residues" evidence="3">
    <location>
        <begin position="127"/>
        <end position="137"/>
    </location>
</feature>
<dbReference type="GO" id="GO:0005975">
    <property type="term" value="P:carbohydrate metabolic process"/>
    <property type="evidence" value="ECO:0007669"/>
    <property type="project" value="InterPro"/>
</dbReference>
<dbReference type="RefSeq" id="WP_158740043.1">
    <property type="nucleotide sequence ID" value="NZ_WSLF01000004.1"/>
</dbReference>
<organism evidence="5 6">
    <name type="scientific">Defluviitalea raffinosedens</name>
    <dbReference type="NCBI Taxonomy" id="1450156"/>
    <lineage>
        <taxon>Bacteria</taxon>
        <taxon>Bacillati</taxon>
        <taxon>Bacillota</taxon>
        <taxon>Clostridia</taxon>
        <taxon>Lachnospirales</taxon>
        <taxon>Defluviitaleaceae</taxon>
        <taxon>Defluviitalea</taxon>
    </lineage>
</organism>
<dbReference type="PROSITE" id="PS51677">
    <property type="entry name" value="NODB"/>
    <property type="match status" value="1"/>
</dbReference>
<proteinExistence type="predicted"/>
<keyword evidence="6" id="KW-1185">Reference proteome</keyword>
<dbReference type="Pfam" id="PF01522">
    <property type="entry name" value="Polysacc_deac_1"/>
    <property type="match status" value="1"/>
</dbReference>
<protein>
    <submittedName>
        <fullName evidence="5">Polysaccharide deacetylase family protein</fullName>
    </submittedName>
</protein>
<dbReference type="GO" id="GO:0046872">
    <property type="term" value="F:metal ion binding"/>
    <property type="evidence" value="ECO:0007669"/>
    <property type="project" value="UniProtKB-KW"/>
</dbReference>
<comment type="caution">
    <text evidence="5">The sequence shown here is derived from an EMBL/GenBank/DDBJ whole genome shotgun (WGS) entry which is preliminary data.</text>
</comment>
<evidence type="ECO:0000313" key="5">
    <source>
        <dbReference type="EMBL" id="KAE9634956.1"/>
    </source>
</evidence>
<dbReference type="Gene3D" id="3.20.20.370">
    <property type="entry name" value="Glycoside hydrolase/deacetylase"/>
    <property type="match status" value="1"/>
</dbReference>
<keyword evidence="1" id="KW-0479">Metal-binding</keyword>
<gene>
    <name evidence="5" type="ORF">GND95_06490</name>
</gene>
<evidence type="ECO:0000313" key="6">
    <source>
        <dbReference type="Proteomes" id="UP000483018"/>
    </source>
</evidence>
<dbReference type="OrthoDB" id="9806342at2"/>
<evidence type="ECO:0000259" key="4">
    <source>
        <dbReference type="PROSITE" id="PS51677"/>
    </source>
</evidence>
<dbReference type="Proteomes" id="UP000483018">
    <property type="component" value="Unassembled WGS sequence"/>
</dbReference>
<accession>A0A7C8LHC8</accession>
<sequence>MSVYYGKLLELVTINKKDDKYFLHIKISFIEDAEFYWEIDEYTANNLLNVTSFEGRYKYRISFYTSWNEIQKQYSGILIQTYRDQSQPIGFHCSENYIKALNKIRNIQHIVDLSKLSFISVKPFSSNDEKDSIKNAEQENTPETAPPKKFVLAYTKTTATFLSILFVILFSCSSQGFIIGKTKPGNQLFTQAAFIQTDVTPSYNQNSAIKDDVVMDDVINDEIVKENSLPEKPVQIESSIPFVELGETISYSIPKGSVALTFDDGPSNYSKDIVDILKKYDIGGTFFFIGLNAKKYPEHVQYVYSNGYSIGTHSMNHSNLTALSNERQDEELTQSSQLIESLTGEKLSLFRPPYGAMNQRIIELADQHECKIVLWNNDPEDWKGKNADAIVSHIKNTNTSGSIILLHESQATVEALPRIIEYLKEQNLEIVSLK</sequence>
<feature type="domain" description="NodB homology" evidence="4">
    <location>
        <begin position="256"/>
        <end position="431"/>
    </location>
</feature>
<dbReference type="GO" id="GO:0016020">
    <property type="term" value="C:membrane"/>
    <property type="evidence" value="ECO:0007669"/>
    <property type="project" value="TreeGrafter"/>
</dbReference>
<evidence type="ECO:0000256" key="1">
    <source>
        <dbReference type="ARBA" id="ARBA00022723"/>
    </source>
</evidence>
<dbReference type="InterPro" id="IPR050248">
    <property type="entry name" value="Polysacc_deacetylase_ArnD"/>
</dbReference>
<feature type="region of interest" description="Disordered" evidence="3">
    <location>
        <begin position="125"/>
        <end position="144"/>
    </location>
</feature>
<keyword evidence="2" id="KW-0378">Hydrolase</keyword>
<dbReference type="CDD" id="cd10917">
    <property type="entry name" value="CE4_NodB_like_6s_7s"/>
    <property type="match status" value="1"/>
</dbReference>